<evidence type="ECO:0000313" key="2">
    <source>
        <dbReference type="EMBL" id="MBA2883043.1"/>
    </source>
</evidence>
<accession>A0A7W0CC79</accession>
<reference evidence="2 3" key="1">
    <citation type="submission" date="2020-07" db="EMBL/GenBank/DDBJ databases">
        <title>Genomic Encyclopedia of Type Strains, Phase IV (KMG-IV): sequencing the most valuable type-strain genomes for metagenomic binning, comparative biology and taxonomic classification.</title>
        <authorList>
            <person name="Goeker M."/>
        </authorList>
    </citation>
    <scope>NUCLEOTIDE SEQUENCE [LARGE SCALE GENOMIC DNA]</scope>
    <source>
        <strain evidence="2 3">DSM 17721</strain>
    </source>
</reference>
<organism evidence="2 3">
    <name type="scientific">Desulfosalsimonas propionicica</name>
    <dbReference type="NCBI Taxonomy" id="332175"/>
    <lineage>
        <taxon>Bacteria</taxon>
        <taxon>Pseudomonadati</taxon>
        <taxon>Thermodesulfobacteriota</taxon>
        <taxon>Desulfobacteria</taxon>
        <taxon>Desulfobacterales</taxon>
        <taxon>Desulfosalsimonadaceae</taxon>
        <taxon>Desulfosalsimonas</taxon>
    </lineage>
</organism>
<feature type="transmembrane region" description="Helical" evidence="1">
    <location>
        <begin position="59"/>
        <end position="80"/>
    </location>
</feature>
<keyword evidence="3" id="KW-1185">Reference proteome</keyword>
<name>A0A7W0CC79_9BACT</name>
<dbReference type="AlphaFoldDB" id="A0A7W0CC79"/>
<evidence type="ECO:0000313" key="3">
    <source>
        <dbReference type="Proteomes" id="UP000525298"/>
    </source>
</evidence>
<gene>
    <name evidence="2" type="ORF">HNR65_003400</name>
</gene>
<sequence length="151" mass="17609">MGWIFLFRLAPPAYATQAHGAPEGLYTHQLSHIFFIVAMGILIYWLRSRHLVRQPGWRLIQYASVFFILWSLDAFLVHYMDEQTELIRVARASDWQIHIYAAGDRAWLGLLYYFMKLDHLLCVPGMVFLYMGLRRLTDPVRSMDPGQEGSS</sequence>
<dbReference type="EMBL" id="JACDUS010000015">
    <property type="protein sequence ID" value="MBA2883043.1"/>
    <property type="molecule type" value="Genomic_DNA"/>
</dbReference>
<keyword evidence="1" id="KW-0472">Membrane</keyword>
<keyword evidence="1" id="KW-1133">Transmembrane helix</keyword>
<feature type="transmembrane region" description="Helical" evidence="1">
    <location>
        <begin position="30"/>
        <end position="47"/>
    </location>
</feature>
<dbReference type="Proteomes" id="UP000525298">
    <property type="component" value="Unassembled WGS sequence"/>
</dbReference>
<proteinExistence type="predicted"/>
<evidence type="ECO:0000256" key="1">
    <source>
        <dbReference type="SAM" id="Phobius"/>
    </source>
</evidence>
<keyword evidence="1" id="KW-0812">Transmembrane</keyword>
<protein>
    <submittedName>
        <fullName evidence="2">Uncharacterized protein</fullName>
    </submittedName>
</protein>
<feature type="transmembrane region" description="Helical" evidence="1">
    <location>
        <begin position="110"/>
        <end position="133"/>
    </location>
</feature>
<comment type="caution">
    <text evidence="2">The sequence shown here is derived from an EMBL/GenBank/DDBJ whole genome shotgun (WGS) entry which is preliminary data.</text>
</comment>